<sequence>MYWVDVPCDDCYGKAEGRALAARAATAIFRLNYVSVYAWLRARSRLPRTIIDELCRRQQKQQWR</sequence>
<keyword evidence="1" id="KW-1133">Transmembrane helix</keyword>
<keyword evidence="1" id="KW-0812">Transmembrane</keyword>
<evidence type="ECO:0000256" key="1">
    <source>
        <dbReference type="SAM" id="Phobius"/>
    </source>
</evidence>
<organism evidence="2 3">
    <name type="scientific">Ceratitis capitata</name>
    <name type="common">Mediterranean fruit fly</name>
    <name type="synonym">Tephritis capitata</name>
    <dbReference type="NCBI Taxonomy" id="7213"/>
    <lineage>
        <taxon>Eukaryota</taxon>
        <taxon>Metazoa</taxon>
        <taxon>Ecdysozoa</taxon>
        <taxon>Arthropoda</taxon>
        <taxon>Hexapoda</taxon>
        <taxon>Insecta</taxon>
        <taxon>Pterygota</taxon>
        <taxon>Neoptera</taxon>
        <taxon>Endopterygota</taxon>
        <taxon>Diptera</taxon>
        <taxon>Brachycera</taxon>
        <taxon>Muscomorpha</taxon>
        <taxon>Tephritoidea</taxon>
        <taxon>Tephritidae</taxon>
        <taxon>Ceratitis</taxon>
        <taxon>Ceratitis</taxon>
    </lineage>
</organism>
<reference evidence="2" key="1">
    <citation type="submission" date="2020-11" db="EMBL/GenBank/DDBJ databases">
        <authorList>
            <person name="Whitehead M."/>
        </authorList>
    </citation>
    <scope>NUCLEOTIDE SEQUENCE</scope>
    <source>
        <strain evidence="2">EGII</strain>
    </source>
</reference>
<evidence type="ECO:0000313" key="2">
    <source>
        <dbReference type="EMBL" id="CAD6993140.1"/>
    </source>
</evidence>
<dbReference type="EMBL" id="CAJHJT010000001">
    <property type="protein sequence ID" value="CAD6993140.1"/>
    <property type="molecule type" value="Genomic_DNA"/>
</dbReference>
<accession>A0A811U414</accession>
<dbReference type="Proteomes" id="UP000606786">
    <property type="component" value="Unassembled WGS sequence"/>
</dbReference>
<keyword evidence="3" id="KW-1185">Reference proteome</keyword>
<dbReference type="AlphaFoldDB" id="A0A811U414"/>
<proteinExistence type="predicted"/>
<evidence type="ECO:0000313" key="3">
    <source>
        <dbReference type="Proteomes" id="UP000606786"/>
    </source>
</evidence>
<keyword evidence="1" id="KW-0472">Membrane</keyword>
<comment type="caution">
    <text evidence="2">The sequence shown here is derived from an EMBL/GenBank/DDBJ whole genome shotgun (WGS) entry which is preliminary data.</text>
</comment>
<name>A0A811U414_CERCA</name>
<gene>
    <name evidence="2" type="ORF">CCAP1982_LOCUS1966</name>
</gene>
<protein>
    <submittedName>
        <fullName evidence="2">(Mediterranean fruit fly) hypothetical protein</fullName>
    </submittedName>
</protein>
<feature type="transmembrane region" description="Helical" evidence="1">
    <location>
        <begin position="20"/>
        <end position="40"/>
    </location>
</feature>